<dbReference type="PROSITE" id="PS51318">
    <property type="entry name" value="TAT"/>
    <property type="match status" value="1"/>
</dbReference>
<feature type="domain" description="Rhodanese" evidence="1">
    <location>
        <begin position="54"/>
        <end position="154"/>
    </location>
</feature>
<keyword evidence="3" id="KW-1185">Reference proteome</keyword>
<dbReference type="PROSITE" id="PS50206">
    <property type="entry name" value="RHODANESE_3"/>
    <property type="match status" value="1"/>
</dbReference>
<proteinExistence type="predicted"/>
<organism evidence="2 3">
    <name type="scientific">Ruegeria spongiae</name>
    <dbReference type="NCBI Taxonomy" id="2942209"/>
    <lineage>
        <taxon>Bacteria</taxon>
        <taxon>Pseudomonadati</taxon>
        <taxon>Pseudomonadota</taxon>
        <taxon>Alphaproteobacteria</taxon>
        <taxon>Rhodobacterales</taxon>
        <taxon>Roseobacteraceae</taxon>
        <taxon>Ruegeria</taxon>
    </lineage>
</organism>
<dbReference type="Proteomes" id="UP001203880">
    <property type="component" value="Unassembled WGS sequence"/>
</dbReference>
<name>A0ABT0Q5A9_9RHOB</name>
<dbReference type="Gene3D" id="3.40.250.10">
    <property type="entry name" value="Rhodanese-like domain"/>
    <property type="match status" value="1"/>
</dbReference>
<dbReference type="InterPro" id="IPR036873">
    <property type="entry name" value="Rhodanese-like_dom_sf"/>
</dbReference>
<accession>A0ABT0Q5A9</accession>
<dbReference type="InterPro" id="IPR006311">
    <property type="entry name" value="TAT_signal"/>
</dbReference>
<reference evidence="2" key="1">
    <citation type="submission" date="2022-05" db="EMBL/GenBank/DDBJ databases">
        <authorList>
            <person name="Park J.-S."/>
        </authorList>
    </citation>
    <scope>NUCLEOTIDE SEQUENCE</scope>
    <source>
        <strain evidence="2">2012CJ41-6</strain>
    </source>
</reference>
<dbReference type="EMBL" id="JAMFMB010000012">
    <property type="protein sequence ID" value="MCL6284089.1"/>
    <property type="molecule type" value="Genomic_DNA"/>
</dbReference>
<evidence type="ECO:0000313" key="2">
    <source>
        <dbReference type="EMBL" id="MCL6284089.1"/>
    </source>
</evidence>
<protein>
    <submittedName>
        <fullName evidence="2">Rhodanese-like domain-containing protein</fullName>
    </submittedName>
</protein>
<evidence type="ECO:0000313" key="3">
    <source>
        <dbReference type="Proteomes" id="UP001203880"/>
    </source>
</evidence>
<evidence type="ECO:0000259" key="1">
    <source>
        <dbReference type="PROSITE" id="PS50206"/>
    </source>
</evidence>
<dbReference type="CDD" id="cd00158">
    <property type="entry name" value="RHOD"/>
    <property type="match status" value="1"/>
</dbReference>
<dbReference type="InterPro" id="IPR050229">
    <property type="entry name" value="GlpE_sulfurtransferase"/>
</dbReference>
<dbReference type="InterPro" id="IPR001763">
    <property type="entry name" value="Rhodanese-like_dom"/>
</dbReference>
<dbReference type="SUPFAM" id="SSF52821">
    <property type="entry name" value="Rhodanese/Cell cycle control phosphatase"/>
    <property type="match status" value="1"/>
</dbReference>
<comment type="caution">
    <text evidence="2">The sequence shown here is derived from an EMBL/GenBank/DDBJ whole genome shotgun (WGS) entry which is preliminary data.</text>
</comment>
<dbReference type="PANTHER" id="PTHR43031">
    <property type="entry name" value="FAD-DEPENDENT OXIDOREDUCTASE"/>
    <property type="match status" value="1"/>
</dbReference>
<dbReference type="RefSeq" id="WP_249710053.1">
    <property type="nucleotide sequence ID" value="NZ_JAMFMB010000012.1"/>
</dbReference>
<dbReference type="PANTHER" id="PTHR43031:SF1">
    <property type="entry name" value="PYRIDINE NUCLEOTIDE-DISULPHIDE OXIDOREDUCTASE"/>
    <property type="match status" value="1"/>
</dbReference>
<sequence>MAVPQKTGPVTRRRILFGGAVMVAAGFAIREYRLIPPAYAGGKLSVEQAHDKAARDDIVLIDIRRPDEWARTGIGAGAHPIDMRREDFIAALRSVAGPDTDQPIALICARGVRSANMSLQLSEAGYTNIINVPGGMLGSRNATGWLDADLPVVAFEENNE</sequence>
<gene>
    <name evidence="2" type="ORF">M3P21_11165</name>
</gene>
<dbReference type="SMART" id="SM00450">
    <property type="entry name" value="RHOD"/>
    <property type="match status" value="1"/>
</dbReference>
<dbReference type="Pfam" id="PF00581">
    <property type="entry name" value="Rhodanese"/>
    <property type="match status" value="1"/>
</dbReference>